<organism evidence="11 12">
    <name type="scientific">Petrolisthes manimaculis</name>
    <dbReference type="NCBI Taxonomy" id="1843537"/>
    <lineage>
        <taxon>Eukaryota</taxon>
        <taxon>Metazoa</taxon>
        <taxon>Ecdysozoa</taxon>
        <taxon>Arthropoda</taxon>
        <taxon>Crustacea</taxon>
        <taxon>Multicrustacea</taxon>
        <taxon>Malacostraca</taxon>
        <taxon>Eumalacostraca</taxon>
        <taxon>Eucarida</taxon>
        <taxon>Decapoda</taxon>
        <taxon>Pleocyemata</taxon>
        <taxon>Anomura</taxon>
        <taxon>Galatheoidea</taxon>
        <taxon>Porcellanidae</taxon>
        <taxon>Petrolisthes</taxon>
    </lineage>
</organism>
<dbReference type="AlphaFoldDB" id="A0AAE1ULC5"/>
<dbReference type="InterPro" id="IPR006693">
    <property type="entry name" value="AB_hydrolase_lipase"/>
</dbReference>
<feature type="region of interest" description="Disordered" evidence="7">
    <location>
        <begin position="86"/>
        <end position="147"/>
    </location>
</feature>
<evidence type="ECO:0000256" key="7">
    <source>
        <dbReference type="SAM" id="MobiDB-lite"/>
    </source>
</evidence>
<keyword evidence="3" id="KW-0378">Hydrolase</keyword>
<keyword evidence="12" id="KW-1185">Reference proteome</keyword>
<protein>
    <submittedName>
        <fullName evidence="11">Uncharacterized protein</fullName>
    </submittedName>
</protein>
<evidence type="ECO:0000256" key="6">
    <source>
        <dbReference type="ARBA" id="ARBA00023180"/>
    </source>
</evidence>
<comment type="similarity">
    <text evidence="1">Belongs to the AB hydrolase superfamily. Lipase family.</text>
</comment>
<feature type="domain" description="Partial AB-hydrolase lipase" evidence="10">
    <location>
        <begin position="63"/>
        <end position="96"/>
    </location>
</feature>
<feature type="domain" description="AB hydrolase-1" evidence="9">
    <location>
        <begin position="152"/>
        <end position="443"/>
    </location>
</feature>
<feature type="compositionally biased region" description="Basic and acidic residues" evidence="7">
    <location>
        <begin position="124"/>
        <end position="137"/>
    </location>
</feature>
<dbReference type="InterPro" id="IPR029058">
    <property type="entry name" value="AB_hydrolase_fold"/>
</dbReference>
<evidence type="ECO:0000313" key="11">
    <source>
        <dbReference type="EMBL" id="KAK4324681.1"/>
    </source>
</evidence>
<dbReference type="EMBL" id="JAWZYT010000337">
    <property type="protein sequence ID" value="KAK4324681.1"/>
    <property type="molecule type" value="Genomic_DNA"/>
</dbReference>
<keyword evidence="4" id="KW-0442">Lipid degradation</keyword>
<dbReference type="Gene3D" id="3.40.50.1820">
    <property type="entry name" value="alpha/beta hydrolase"/>
    <property type="match status" value="1"/>
</dbReference>
<dbReference type="SUPFAM" id="SSF53474">
    <property type="entry name" value="alpha/beta-Hydrolases"/>
    <property type="match status" value="1"/>
</dbReference>
<dbReference type="GO" id="GO:0016787">
    <property type="term" value="F:hydrolase activity"/>
    <property type="evidence" value="ECO:0007669"/>
    <property type="project" value="UniProtKB-KW"/>
</dbReference>
<evidence type="ECO:0000256" key="3">
    <source>
        <dbReference type="ARBA" id="ARBA00022801"/>
    </source>
</evidence>
<proteinExistence type="inferred from homology"/>
<sequence length="477" mass="54222">MKSLISLALTLLTTATVLTTEGASVTRRQRSARETSFLGSIINTLLRSTSDSHIQTTADLGIGVGYTVETHDVITPDGYILTVHHIPPYTNPDKPTTNSRRKVNPSTNVTQDPIQPSSDFPEDGEGRMEEEPSHPVNDEGQESSTHVEGEKVVFLQHGLMGSSDNWNTNTPHDSLAYMLSDSGYDVWMGNFRGNIYSRRHLNLSHTDSQFWRFSYDEMAKYDLPAMLEYVLKYTGEERLLYVGHSMGTTVFFAMMSTQPEYYQRRVASMVALAPVATLTSIASPIKYLAPLVNELHFILRLFGNDNELLTNRLLISLWDPYRVCGSHTLCENLQFMITGFDPARANEEMVPIILSHNPAGSSTQTLFHFAQGYTSGRFQQFDFGRKRNLKHYGQERPPVYDVSKINIPINLFWADNDWMTGEKDVRLLEQKLPRLETTHKIPNPAFSHLDFLWATDARSLVYEKVFNILEDAVKRYY</sequence>
<gene>
    <name evidence="11" type="ORF">Pmani_004681</name>
</gene>
<evidence type="ECO:0000256" key="8">
    <source>
        <dbReference type="SAM" id="SignalP"/>
    </source>
</evidence>
<comment type="caution">
    <text evidence="11">The sequence shown here is derived from an EMBL/GenBank/DDBJ whole genome shotgun (WGS) entry which is preliminary data.</text>
</comment>
<dbReference type="Pfam" id="PF00561">
    <property type="entry name" value="Abhydrolase_1"/>
    <property type="match status" value="1"/>
</dbReference>
<feature type="signal peptide" evidence="8">
    <location>
        <begin position="1"/>
        <end position="19"/>
    </location>
</feature>
<reference evidence="11" key="1">
    <citation type="submission" date="2023-11" db="EMBL/GenBank/DDBJ databases">
        <title>Genome assemblies of two species of porcelain crab, Petrolisthes cinctipes and Petrolisthes manimaculis (Anomura: Porcellanidae).</title>
        <authorList>
            <person name="Angst P."/>
        </authorList>
    </citation>
    <scope>NUCLEOTIDE SEQUENCE</scope>
    <source>
        <strain evidence="11">PB745_02</strain>
        <tissue evidence="11">Gill</tissue>
    </source>
</reference>
<dbReference type="GO" id="GO:0016042">
    <property type="term" value="P:lipid catabolic process"/>
    <property type="evidence" value="ECO:0007669"/>
    <property type="project" value="UniProtKB-KW"/>
</dbReference>
<evidence type="ECO:0000313" key="12">
    <source>
        <dbReference type="Proteomes" id="UP001292094"/>
    </source>
</evidence>
<dbReference type="InterPro" id="IPR000073">
    <property type="entry name" value="AB_hydrolase_1"/>
</dbReference>
<dbReference type="FunFam" id="3.40.50.1820:FF:000021">
    <property type="entry name" value="Lipase"/>
    <property type="match status" value="1"/>
</dbReference>
<evidence type="ECO:0000256" key="5">
    <source>
        <dbReference type="ARBA" id="ARBA00023098"/>
    </source>
</evidence>
<dbReference type="Pfam" id="PF04083">
    <property type="entry name" value="Abhydro_lipase"/>
    <property type="match status" value="1"/>
</dbReference>
<dbReference type="PANTHER" id="PTHR11005">
    <property type="entry name" value="LYSOSOMAL ACID LIPASE-RELATED"/>
    <property type="match status" value="1"/>
</dbReference>
<evidence type="ECO:0000259" key="9">
    <source>
        <dbReference type="Pfam" id="PF00561"/>
    </source>
</evidence>
<feature type="compositionally biased region" description="Polar residues" evidence="7">
    <location>
        <begin position="93"/>
        <end position="118"/>
    </location>
</feature>
<evidence type="ECO:0000256" key="1">
    <source>
        <dbReference type="ARBA" id="ARBA00010701"/>
    </source>
</evidence>
<name>A0AAE1ULC5_9EUCA</name>
<keyword evidence="5" id="KW-0443">Lipid metabolism</keyword>
<keyword evidence="6" id="KW-0325">Glycoprotein</keyword>
<dbReference type="Proteomes" id="UP001292094">
    <property type="component" value="Unassembled WGS sequence"/>
</dbReference>
<evidence type="ECO:0000256" key="4">
    <source>
        <dbReference type="ARBA" id="ARBA00022963"/>
    </source>
</evidence>
<keyword evidence="2 8" id="KW-0732">Signal</keyword>
<accession>A0AAE1ULC5</accession>
<feature type="chain" id="PRO_5041985481" evidence="8">
    <location>
        <begin position="20"/>
        <end position="477"/>
    </location>
</feature>
<evidence type="ECO:0000259" key="10">
    <source>
        <dbReference type="Pfam" id="PF04083"/>
    </source>
</evidence>
<evidence type="ECO:0000256" key="2">
    <source>
        <dbReference type="ARBA" id="ARBA00022729"/>
    </source>
</evidence>